<keyword evidence="2" id="KW-1185">Reference proteome</keyword>
<evidence type="ECO:0000313" key="1">
    <source>
        <dbReference type="EMBL" id="RUO64735.1"/>
    </source>
</evidence>
<dbReference type="EMBL" id="PIQC01000010">
    <property type="protein sequence ID" value="RUO64735.1"/>
    <property type="molecule type" value="Genomic_DNA"/>
</dbReference>
<dbReference type="SUPFAM" id="SSF53448">
    <property type="entry name" value="Nucleotide-diphospho-sugar transferases"/>
    <property type="match status" value="1"/>
</dbReference>
<dbReference type="Proteomes" id="UP000288058">
    <property type="component" value="Unassembled WGS sequence"/>
</dbReference>
<protein>
    <submittedName>
        <fullName evidence="1">Glycosyltransferase</fullName>
    </submittedName>
</protein>
<gene>
    <name evidence="1" type="ORF">CWI78_12610</name>
</gene>
<reference evidence="2" key="1">
    <citation type="journal article" date="2018" name="Front. Microbiol.">
        <title>Genome-Based Analysis Reveals the Taxonomy and Diversity of the Family Idiomarinaceae.</title>
        <authorList>
            <person name="Liu Y."/>
            <person name="Lai Q."/>
            <person name="Shao Z."/>
        </authorList>
    </citation>
    <scope>NUCLEOTIDE SEQUENCE [LARGE SCALE GENOMIC DNA]</scope>
    <source>
        <strain evidence="2">R22</strain>
    </source>
</reference>
<proteinExistence type="predicted"/>
<comment type="caution">
    <text evidence="1">The sequence shown here is derived from an EMBL/GenBank/DDBJ whole genome shotgun (WGS) entry which is preliminary data.</text>
</comment>
<keyword evidence="1" id="KW-0808">Transferase</keyword>
<organism evidence="1 2">
    <name type="scientific">Idiomarina ramblicola</name>
    <dbReference type="NCBI Taxonomy" id="263724"/>
    <lineage>
        <taxon>Bacteria</taxon>
        <taxon>Pseudomonadati</taxon>
        <taxon>Pseudomonadota</taxon>
        <taxon>Gammaproteobacteria</taxon>
        <taxon>Alteromonadales</taxon>
        <taxon>Idiomarinaceae</taxon>
        <taxon>Idiomarina</taxon>
    </lineage>
</organism>
<accession>A0A432YSR3</accession>
<evidence type="ECO:0000313" key="2">
    <source>
        <dbReference type="Proteomes" id="UP000288058"/>
    </source>
</evidence>
<name>A0A432YSR3_9GAMM</name>
<dbReference type="InterPro" id="IPR029044">
    <property type="entry name" value="Nucleotide-diphossugar_trans"/>
</dbReference>
<sequence>MNLMREFFAQLRYRWLRKYKSLAGSGLKRNAQAITELQWQQRDTLAHQEHLLPAQLIVNLTSFPDRFAKLHLTLKSLLLQSVKADSVILWLYENDIAKLPESVTELQKDGLTIAPVRADTRSYKKLIPALESYPDAFHVTADDDIYYRPDWLATLVNAYQGNNREIVCWRAHYLRRTSNGEIRPYRQWYPKTEVRGPDPNLFFTSGAGVLFPPGCFDQRVTDQNLASSLAPYADDLWWFWLASLNHCVIRRVGNNPKLINWKGSGDSSLWQFNKREDGGNDEQLQNLVAHFGLPPTLDKT</sequence>
<dbReference type="GO" id="GO:0016740">
    <property type="term" value="F:transferase activity"/>
    <property type="evidence" value="ECO:0007669"/>
    <property type="project" value="UniProtKB-KW"/>
</dbReference>
<dbReference type="AlphaFoldDB" id="A0A432YSR3"/>